<evidence type="ECO:0000313" key="3">
    <source>
        <dbReference type="Proteomes" id="UP000013964"/>
    </source>
</evidence>
<evidence type="ECO:0008006" key="4">
    <source>
        <dbReference type="Google" id="ProtNLM"/>
    </source>
</evidence>
<keyword evidence="1" id="KW-0812">Transmembrane</keyword>
<accession>R4UBL7</accession>
<evidence type="ECO:0000313" key="2">
    <source>
        <dbReference type="EMBL" id="AGM25299.1"/>
    </source>
</evidence>
<feature type="transmembrane region" description="Helical" evidence="1">
    <location>
        <begin position="87"/>
        <end position="107"/>
    </location>
</feature>
<dbReference type="PATRIC" id="fig|1276227.3.peg.728"/>
<feature type="transmembrane region" description="Helical" evidence="1">
    <location>
        <begin position="43"/>
        <end position="67"/>
    </location>
</feature>
<dbReference type="HOGENOM" id="CLU_1561910_0_0_14"/>
<reference evidence="2 3" key="1">
    <citation type="journal article" date="2013" name="Genome Biol. Evol.">
        <title>Complete genomes of two dipteran-associated spiroplasmas provided insights into the origin, dynamics, and impacts of viral invasion in spiroplasma.</title>
        <authorList>
            <person name="Ku C."/>
            <person name="Lo W.S."/>
            <person name="Chen L.L."/>
            <person name="Kuo C.H."/>
        </authorList>
    </citation>
    <scope>NUCLEOTIDE SEQUENCE [LARGE SCALE GENOMIC DNA]</scope>
    <source>
        <strain evidence="2 3">DF-1</strain>
    </source>
</reference>
<dbReference type="KEGG" id="scr:SCHRY_v1c07230"/>
<dbReference type="Proteomes" id="UP000013964">
    <property type="component" value="Chromosome"/>
</dbReference>
<protein>
    <recommendedName>
        <fullName evidence="4">Transmembrane protein</fullName>
    </recommendedName>
</protein>
<proteinExistence type="predicted"/>
<gene>
    <name evidence="2" type="ORF">SCHRY_v1c07230</name>
</gene>
<name>R4UBL7_9MOLU</name>
<dbReference type="OrthoDB" id="9895045at2"/>
<dbReference type="RefSeq" id="WP_016339123.1">
    <property type="nucleotide sequence ID" value="NC_021280.1"/>
</dbReference>
<dbReference type="AlphaFoldDB" id="R4UBL7"/>
<feature type="transmembrane region" description="Helical" evidence="1">
    <location>
        <begin position="6"/>
        <end position="31"/>
    </location>
</feature>
<keyword evidence="1" id="KW-1133">Transmembrane helix</keyword>
<organism evidence="2 3">
    <name type="scientific">Spiroplasma chrysopicola DF-1</name>
    <dbReference type="NCBI Taxonomy" id="1276227"/>
    <lineage>
        <taxon>Bacteria</taxon>
        <taxon>Bacillati</taxon>
        <taxon>Mycoplasmatota</taxon>
        <taxon>Mollicutes</taxon>
        <taxon>Entomoplasmatales</taxon>
        <taxon>Spiroplasmataceae</taxon>
        <taxon>Spiroplasma</taxon>
    </lineage>
</organism>
<keyword evidence="1" id="KW-0472">Membrane</keyword>
<sequence>MPFYLIIVEILMYAALAIYIILVCYLLFGYLKTWLQPVKVISYYFLGINFVLMLINLGIIIIAFLSLFNSELFGDGSFATEKVILNFVSFAISSFILTLLITSYCLITSNYFSFYQKNDQVYLFGSLLKIEKMTVVKKTNQVLILKKRFFYQIYFAPAKVYQNLQKIKQLQ</sequence>
<keyword evidence="3" id="KW-1185">Reference proteome</keyword>
<dbReference type="EMBL" id="CP005077">
    <property type="protein sequence ID" value="AGM25299.1"/>
    <property type="molecule type" value="Genomic_DNA"/>
</dbReference>
<dbReference type="STRING" id="1276227.SCHRY_v1c07230"/>
<evidence type="ECO:0000256" key="1">
    <source>
        <dbReference type="SAM" id="Phobius"/>
    </source>
</evidence>